<evidence type="ECO:0000313" key="2">
    <source>
        <dbReference type="EMBL" id="KIL62835.1"/>
    </source>
</evidence>
<feature type="compositionally biased region" description="Basic and acidic residues" evidence="1">
    <location>
        <begin position="30"/>
        <end position="43"/>
    </location>
</feature>
<organism evidence="2 3">
    <name type="scientific">Amanita muscaria (strain Koide BX008)</name>
    <dbReference type="NCBI Taxonomy" id="946122"/>
    <lineage>
        <taxon>Eukaryota</taxon>
        <taxon>Fungi</taxon>
        <taxon>Dikarya</taxon>
        <taxon>Basidiomycota</taxon>
        <taxon>Agaricomycotina</taxon>
        <taxon>Agaricomycetes</taxon>
        <taxon>Agaricomycetidae</taxon>
        <taxon>Agaricales</taxon>
        <taxon>Pluteineae</taxon>
        <taxon>Amanitaceae</taxon>
        <taxon>Amanita</taxon>
    </lineage>
</organism>
<feature type="compositionally biased region" description="Basic and acidic residues" evidence="1">
    <location>
        <begin position="1"/>
        <end position="17"/>
    </location>
</feature>
<accession>A0A0C2SI36</accession>
<dbReference type="HOGENOM" id="CLU_2653997_0_0_1"/>
<name>A0A0C2SI36_AMAMK</name>
<evidence type="ECO:0000313" key="3">
    <source>
        <dbReference type="Proteomes" id="UP000054549"/>
    </source>
</evidence>
<feature type="region of interest" description="Disordered" evidence="1">
    <location>
        <begin position="1"/>
        <end position="76"/>
    </location>
</feature>
<dbReference type="InParanoid" id="A0A0C2SI36"/>
<evidence type="ECO:0000256" key="1">
    <source>
        <dbReference type="SAM" id="MobiDB-lite"/>
    </source>
</evidence>
<protein>
    <submittedName>
        <fullName evidence="2">Uncharacterized protein</fullName>
    </submittedName>
</protein>
<reference evidence="2 3" key="1">
    <citation type="submission" date="2014-04" db="EMBL/GenBank/DDBJ databases">
        <title>Evolutionary Origins and Diversification of the Mycorrhizal Mutualists.</title>
        <authorList>
            <consortium name="DOE Joint Genome Institute"/>
            <consortium name="Mycorrhizal Genomics Consortium"/>
            <person name="Kohler A."/>
            <person name="Kuo A."/>
            <person name="Nagy L.G."/>
            <person name="Floudas D."/>
            <person name="Copeland A."/>
            <person name="Barry K.W."/>
            <person name="Cichocki N."/>
            <person name="Veneault-Fourrey C."/>
            <person name="LaButti K."/>
            <person name="Lindquist E.A."/>
            <person name="Lipzen A."/>
            <person name="Lundell T."/>
            <person name="Morin E."/>
            <person name="Murat C."/>
            <person name="Riley R."/>
            <person name="Ohm R."/>
            <person name="Sun H."/>
            <person name="Tunlid A."/>
            <person name="Henrissat B."/>
            <person name="Grigoriev I.V."/>
            <person name="Hibbett D.S."/>
            <person name="Martin F."/>
        </authorList>
    </citation>
    <scope>NUCLEOTIDE SEQUENCE [LARGE SCALE GENOMIC DNA]</scope>
    <source>
        <strain evidence="2 3">Koide BX008</strain>
    </source>
</reference>
<proteinExistence type="predicted"/>
<keyword evidence="3" id="KW-1185">Reference proteome</keyword>
<dbReference type="Proteomes" id="UP000054549">
    <property type="component" value="Unassembled WGS sequence"/>
</dbReference>
<dbReference type="EMBL" id="KN818266">
    <property type="protein sequence ID" value="KIL62835.1"/>
    <property type="molecule type" value="Genomic_DNA"/>
</dbReference>
<dbReference type="AlphaFoldDB" id="A0A0C2SI36"/>
<sequence>MSKVVADWKQREKERVKRNNARRQAYRDAVIAEKPKLEIEKAEPNPAKTPKSVEEEERDNDADAMAVDESSEDEDN</sequence>
<gene>
    <name evidence="2" type="ORF">M378DRAFT_12615</name>
</gene>